<proteinExistence type="predicted"/>
<dbReference type="GeneID" id="8863094"/>
<evidence type="ECO:0000313" key="2">
    <source>
        <dbReference type="EMBL" id="EFC42458.1"/>
    </source>
</evidence>
<name>D2VL13_NAEGR</name>
<keyword evidence="1" id="KW-0472">Membrane</keyword>
<feature type="transmembrane region" description="Helical" evidence="1">
    <location>
        <begin position="182"/>
        <end position="207"/>
    </location>
</feature>
<evidence type="ECO:0000256" key="1">
    <source>
        <dbReference type="SAM" id="Phobius"/>
    </source>
</evidence>
<organism evidence="3">
    <name type="scientific">Naegleria gruberi</name>
    <name type="common">Amoeba</name>
    <dbReference type="NCBI Taxonomy" id="5762"/>
    <lineage>
        <taxon>Eukaryota</taxon>
        <taxon>Discoba</taxon>
        <taxon>Heterolobosea</taxon>
        <taxon>Tetramitia</taxon>
        <taxon>Eutetramitia</taxon>
        <taxon>Vahlkampfiidae</taxon>
        <taxon>Naegleria</taxon>
    </lineage>
</organism>
<dbReference type="KEGG" id="ngr:NAEGRDRAFT_69625"/>
<reference evidence="2 3" key="1">
    <citation type="journal article" date="2010" name="Cell">
        <title>The genome of Naegleria gruberi illuminates early eukaryotic versatility.</title>
        <authorList>
            <person name="Fritz-Laylin L.K."/>
            <person name="Prochnik S.E."/>
            <person name="Ginger M.L."/>
            <person name="Dacks J.B."/>
            <person name="Carpenter M.L."/>
            <person name="Field M.C."/>
            <person name="Kuo A."/>
            <person name="Paredez A."/>
            <person name="Chapman J."/>
            <person name="Pham J."/>
            <person name="Shu S."/>
            <person name="Neupane R."/>
            <person name="Cipriano M."/>
            <person name="Mancuso J."/>
            <person name="Tu H."/>
            <person name="Salamov A."/>
            <person name="Lindquist E."/>
            <person name="Shapiro H."/>
            <person name="Lucas S."/>
            <person name="Grigoriev I.V."/>
            <person name="Cande W.Z."/>
            <person name="Fulton C."/>
            <person name="Rokhsar D.S."/>
            <person name="Dawson S.C."/>
        </authorList>
    </citation>
    <scope>NUCLEOTIDE SEQUENCE [LARGE SCALE GENOMIC DNA]</scope>
    <source>
        <strain evidence="2 3">NEG-M</strain>
    </source>
</reference>
<keyword evidence="1" id="KW-1133">Transmembrane helix</keyword>
<dbReference type="AlphaFoldDB" id="D2VL13"/>
<dbReference type="Proteomes" id="UP000006671">
    <property type="component" value="Unassembled WGS sequence"/>
</dbReference>
<keyword evidence="1" id="KW-0812">Transmembrane</keyword>
<accession>D2VL13</accession>
<feature type="transmembrane region" description="Helical" evidence="1">
    <location>
        <begin position="53"/>
        <end position="79"/>
    </location>
</feature>
<evidence type="ECO:0000313" key="3">
    <source>
        <dbReference type="Proteomes" id="UP000006671"/>
    </source>
</evidence>
<feature type="transmembrane region" description="Helical" evidence="1">
    <location>
        <begin position="100"/>
        <end position="123"/>
    </location>
</feature>
<dbReference type="RefSeq" id="XP_002675202.1">
    <property type="nucleotide sequence ID" value="XM_002675156.1"/>
</dbReference>
<sequence length="329" mass="38011">MDHSQVNVELAHQRNQQAYVVANSQAKIANLDNNEFLNQGLIKNEYFADGNTIFILIMKILLNICTLGLFSPIVVNMITRRSVRSMVIGNRRLQYDDGGDLTMAMWCYLDKFLNIITLGWWYLLGFSHKYYLSKFDEKITWGPPAKTIKTNYFNDSIVWEPVDDGRGSFKIFSAYLGVWNEFAGFMLGVLNFFFLGTLSPISVKFYFSKLLSKVRLGVGKFAVIHPHMIESIDNHNRDEFSPIQVPRDQIYNTPYPVSYFPQMEGHGMYELKLRFVADVCDMYGFYCGYNCLMYITCGCFKLCSSEYLRRFLNKKVGVHVEPISITVQP</sequence>
<dbReference type="EMBL" id="GG738879">
    <property type="protein sequence ID" value="EFC42458.1"/>
    <property type="molecule type" value="Genomic_DNA"/>
</dbReference>
<protein>
    <submittedName>
        <fullName evidence="2">Predicted protein</fullName>
    </submittedName>
</protein>
<gene>
    <name evidence="2" type="ORF">NAEGRDRAFT_69625</name>
</gene>
<keyword evidence="3" id="KW-1185">Reference proteome</keyword>
<dbReference type="VEuPathDB" id="AmoebaDB:NAEGRDRAFT_69625"/>
<dbReference type="InParanoid" id="D2VL13"/>